<comment type="similarity">
    <text evidence="2">Belongs to the bacterial solute-binding protein 8 family.</text>
</comment>
<dbReference type="PANTHER" id="PTHR30532:SF25">
    <property type="entry name" value="IRON(III) DICITRATE-BINDING PERIPLASMIC PROTEIN"/>
    <property type="match status" value="1"/>
</dbReference>
<dbReference type="EMBL" id="CP099837">
    <property type="protein sequence ID" value="USY20830.1"/>
    <property type="molecule type" value="Genomic_DNA"/>
</dbReference>
<accession>A0ABY5DBR7</accession>
<dbReference type="RefSeq" id="WP_254419855.1">
    <property type="nucleotide sequence ID" value="NZ_BAAAJB010000049.1"/>
</dbReference>
<reference evidence="6" key="1">
    <citation type="submission" date="2022-06" db="EMBL/GenBank/DDBJ databases">
        <authorList>
            <person name="Ping M."/>
        </authorList>
    </citation>
    <scope>NUCLEOTIDE SEQUENCE</scope>
    <source>
        <strain evidence="6">JCM11759T</strain>
    </source>
</reference>
<keyword evidence="3" id="KW-0813">Transport</keyword>
<evidence type="ECO:0000256" key="4">
    <source>
        <dbReference type="ARBA" id="ARBA00022729"/>
    </source>
</evidence>
<feature type="domain" description="Fe/B12 periplasmic-binding" evidence="5">
    <location>
        <begin position="70"/>
        <end position="315"/>
    </location>
</feature>
<dbReference type="PROSITE" id="PS50983">
    <property type="entry name" value="FE_B12_PBP"/>
    <property type="match status" value="1"/>
</dbReference>
<evidence type="ECO:0000256" key="1">
    <source>
        <dbReference type="ARBA" id="ARBA00004196"/>
    </source>
</evidence>
<dbReference type="CDD" id="cd01146">
    <property type="entry name" value="FhuD"/>
    <property type="match status" value="1"/>
</dbReference>
<dbReference type="Gene3D" id="3.40.50.1980">
    <property type="entry name" value="Nitrogenase molybdenum iron protein domain"/>
    <property type="match status" value="2"/>
</dbReference>
<dbReference type="Proteomes" id="UP001055940">
    <property type="component" value="Chromosome"/>
</dbReference>
<gene>
    <name evidence="6" type="ORF">NE857_04025</name>
</gene>
<organism evidence="6 7">
    <name type="scientific">Nocardiopsis exhalans</name>
    <dbReference type="NCBI Taxonomy" id="163604"/>
    <lineage>
        <taxon>Bacteria</taxon>
        <taxon>Bacillati</taxon>
        <taxon>Actinomycetota</taxon>
        <taxon>Actinomycetes</taxon>
        <taxon>Streptosporangiales</taxon>
        <taxon>Nocardiopsidaceae</taxon>
        <taxon>Nocardiopsis</taxon>
    </lineage>
</organism>
<protein>
    <submittedName>
        <fullName evidence="6">Iron-siderophore ABC transporter substrate-binding protein</fullName>
    </submittedName>
</protein>
<proteinExistence type="inferred from homology"/>
<keyword evidence="4" id="KW-0732">Signal</keyword>
<comment type="subcellular location">
    <subcellularLocation>
        <location evidence="1">Cell envelope</location>
    </subcellularLocation>
</comment>
<name>A0ABY5DBR7_9ACTN</name>
<evidence type="ECO:0000313" key="7">
    <source>
        <dbReference type="Proteomes" id="UP001055940"/>
    </source>
</evidence>
<evidence type="ECO:0000313" key="6">
    <source>
        <dbReference type="EMBL" id="USY20830.1"/>
    </source>
</evidence>
<evidence type="ECO:0000256" key="2">
    <source>
        <dbReference type="ARBA" id="ARBA00008814"/>
    </source>
</evidence>
<dbReference type="Pfam" id="PF01497">
    <property type="entry name" value="Peripla_BP_2"/>
    <property type="match status" value="1"/>
</dbReference>
<sequence>MVDVLTAPAVPSIVNRMTRRQFGLAGAAVLALSACGTDGRSDGGTGDEGAGGREVEHAMGKVTVPEQAERVVALDSLVLDTVVALGAPLVGAARAGSANSLPEYLGDGVEGVEAVGEIIAPNVEAIATLGPDLILGTKLRHEEFHEQLSAVAPTFFIAEPAIGWQDNVLLIGEALGRAERAEEVLGQMLAEAVDAGLAVGADGKTVHVLRRVDNGVRLHGPGTFSGSLLGEMGFTVPEKDWDSNDMVELSFENLDQIEADVVFVTDDVDLDDALLAGVPAVAAGNAYSVNDRVWIAGIGVLGAERIIADVREFLS</sequence>
<evidence type="ECO:0000259" key="5">
    <source>
        <dbReference type="PROSITE" id="PS50983"/>
    </source>
</evidence>
<dbReference type="InterPro" id="IPR002491">
    <property type="entry name" value="ABC_transptr_periplasmic_BD"/>
</dbReference>
<dbReference type="InterPro" id="IPR051313">
    <property type="entry name" value="Bact_iron-sidero_bind"/>
</dbReference>
<keyword evidence="7" id="KW-1185">Reference proteome</keyword>
<dbReference type="SUPFAM" id="SSF53807">
    <property type="entry name" value="Helical backbone' metal receptor"/>
    <property type="match status" value="1"/>
</dbReference>
<dbReference type="PANTHER" id="PTHR30532">
    <property type="entry name" value="IRON III DICITRATE-BINDING PERIPLASMIC PROTEIN"/>
    <property type="match status" value="1"/>
</dbReference>
<evidence type="ECO:0000256" key="3">
    <source>
        <dbReference type="ARBA" id="ARBA00022448"/>
    </source>
</evidence>